<keyword evidence="1" id="KW-1133">Transmembrane helix</keyword>
<dbReference type="Proteomes" id="UP001375240">
    <property type="component" value="Unassembled WGS sequence"/>
</dbReference>
<reference evidence="2 3" key="1">
    <citation type="submission" date="2019-10" db="EMBL/GenBank/DDBJ databases">
        <authorList>
            <person name="Palmer J.M."/>
        </authorList>
    </citation>
    <scope>NUCLEOTIDE SEQUENCE [LARGE SCALE GENOMIC DNA]</scope>
    <source>
        <strain evidence="2 3">TWF696</strain>
    </source>
</reference>
<organism evidence="2 3">
    <name type="scientific">Orbilia brochopaga</name>
    <dbReference type="NCBI Taxonomy" id="3140254"/>
    <lineage>
        <taxon>Eukaryota</taxon>
        <taxon>Fungi</taxon>
        <taxon>Dikarya</taxon>
        <taxon>Ascomycota</taxon>
        <taxon>Pezizomycotina</taxon>
        <taxon>Orbiliomycetes</taxon>
        <taxon>Orbiliales</taxon>
        <taxon>Orbiliaceae</taxon>
        <taxon>Orbilia</taxon>
    </lineage>
</organism>
<keyword evidence="3" id="KW-1185">Reference proteome</keyword>
<protein>
    <submittedName>
        <fullName evidence="2">Uncharacterized protein</fullName>
    </submittedName>
</protein>
<gene>
    <name evidence="2" type="ORF">TWF696_007530</name>
</gene>
<evidence type="ECO:0000256" key="1">
    <source>
        <dbReference type="SAM" id="Phobius"/>
    </source>
</evidence>
<dbReference type="AlphaFoldDB" id="A0AAV9UP64"/>
<keyword evidence="1" id="KW-0812">Transmembrane</keyword>
<proteinExistence type="predicted"/>
<keyword evidence="1" id="KW-0472">Membrane</keyword>
<evidence type="ECO:0000313" key="3">
    <source>
        <dbReference type="Proteomes" id="UP001375240"/>
    </source>
</evidence>
<name>A0AAV9UP64_9PEZI</name>
<evidence type="ECO:0000313" key="2">
    <source>
        <dbReference type="EMBL" id="KAK6343877.1"/>
    </source>
</evidence>
<dbReference type="EMBL" id="JAVHNQ010000006">
    <property type="protein sequence ID" value="KAK6343877.1"/>
    <property type="molecule type" value="Genomic_DNA"/>
</dbReference>
<sequence>MAAPLFLQNRYNDGWWDALSSAVQGRNSSSFIFEDSENALEDVLGVVTAIGFGQYLGSSQSQQPSRDTPIFVNRNGSARVSGYRIGFGSGSKWVMFFIAPEIWIVIILVVLLVKRLTL</sequence>
<accession>A0AAV9UP64</accession>
<comment type="caution">
    <text evidence="2">The sequence shown here is derived from an EMBL/GenBank/DDBJ whole genome shotgun (WGS) entry which is preliminary data.</text>
</comment>
<feature type="transmembrane region" description="Helical" evidence="1">
    <location>
        <begin position="93"/>
        <end position="113"/>
    </location>
</feature>